<evidence type="ECO:0000313" key="3">
    <source>
        <dbReference type="Proteomes" id="UP000033618"/>
    </source>
</evidence>
<evidence type="ECO:0000259" key="1">
    <source>
        <dbReference type="Pfam" id="PF00561"/>
    </source>
</evidence>
<keyword evidence="3" id="KW-1185">Reference proteome</keyword>
<comment type="caution">
    <text evidence="2">The sequence shown here is derived from an EMBL/GenBank/DDBJ whole genome shotgun (WGS) entry which is preliminary data.</text>
</comment>
<dbReference type="Gene3D" id="3.40.50.1820">
    <property type="entry name" value="alpha/beta hydrolase"/>
    <property type="match status" value="1"/>
</dbReference>
<dbReference type="GO" id="GO:0016020">
    <property type="term" value="C:membrane"/>
    <property type="evidence" value="ECO:0007669"/>
    <property type="project" value="TreeGrafter"/>
</dbReference>
<dbReference type="EMBL" id="LAQU01000021">
    <property type="protein sequence ID" value="KKB62384.1"/>
    <property type="molecule type" value="Genomic_DNA"/>
</dbReference>
<dbReference type="InterPro" id="IPR000073">
    <property type="entry name" value="AB_hydrolase_1"/>
</dbReference>
<dbReference type="STRING" id="28092.WM40_18090"/>
<accession>A0A0F5JXL2</accession>
<dbReference type="AlphaFoldDB" id="A0A0F5JXL2"/>
<gene>
    <name evidence="2" type="ORF">WM40_18090</name>
</gene>
<sequence length="272" mass="29281">MAYFETGTEHRDAPPLLLVHGSLCDFRYWEPQIAALAERRHVIAVSLPYFYPVSAPQGAVFGIQPHVDALLGLIHSRSWGQVTLVGHSRGGCVAFHAASQDPSLVDRLVLADPGGKPAKAGEDPRPTVKIDANGRPQGAYSADDPRMVAAGRVESGDIDGGLEMFVDAVSRPGYWGRSGDAFRTMARDNAATLPRQVRDVLPLYTRALASCVTVPTLIINGDKSPPGFLATSGTLAEWLPYAQRIVLRGASHGMNLTHASEFNREILSFIGD</sequence>
<evidence type="ECO:0000313" key="2">
    <source>
        <dbReference type="EMBL" id="KKB62384.1"/>
    </source>
</evidence>
<dbReference type="PANTHER" id="PTHR43798:SF33">
    <property type="entry name" value="HYDROLASE, PUTATIVE (AFU_ORTHOLOGUE AFUA_2G14860)-RELATED"/>
    <property type="match status" value="1"/>
</dbReference>
<protein>
    <recommendedName>
        <fullName evidence="1">AB hydrolase-1 domain-containing protein</fullName>
    </recommendedName>
</protein>
<dbReference type="InterPro" id="IPR029058">
    <property type="entry name" value="AB_hydrolase_fold"/>
</dbReference>
<name>A0A0F5JXL2_9BURK</name>
<dbReference type="InterPro" id="IPR050266">
    <property type="entry name" value="AB_hydrolase_sf"/>
</dbReference>
<dbReference type="SUPFAM" id="SSF53474">
    <property type="entry name" value="alpha/beta-Hydrolases"/>
    <property type="match status" value="1"/>
</dbReference>
<proteinExistence type="predicted"/>
<reference evidence="2 3" key="1">
    <citation type="submission" date="2015-03" db="EMBL/GenBank/DDBJ databases">
        <title>Draft Genome Sequence of Burkholderia andropogonis type strain ICMP2807, isolated from Sorghum bicolor.</title>
        <authorList>
            <person name="Lopes-Santos L."/>
            <person name="Castro D.B."/>
            <person name="Ottoboni L.M."/>
            <person name="Park D."/>
            <person name="Weirc B.S."/>
            <person name="Destefano S.A."/>
        </authorList>
    </citation>
    <scope>NUCLEOTIDE SEQUENCE [LARGE SCALE GENOMIC DNA]</scope>
    <source>
        <strain evidence="2 3">ICMP2807</strain>
    </source>
</reference>
<organism evidence="2 3">
    <name type="scientific">Robbsia andropogonis</name>
    <dbReference type="NCBI Taxonomy" id="28092"/>
    <lineage>
        <taxon>Bacteria</taxon>
        <taxon>Pseudomonadati</taxon>
        <taxon>Pseudomonadota</taxon>
        <taxon>Betaproteobacteria</taxon>
        <taxon>Burkholderiales</taxon>
        <taxon>Burkholderiaceae</taxon>
        <taxon>Robbsia</taxon>
    </lineage>
</organism>
<dbReference type="Proteomes" id="UP000033618">
    <property type="component" value="Unassembled WGS sequence"/>
</dbReference>
<dbReference type="PATRIC" id="fig|28092.6.peg.4253"/>
<dbReference type="PANTHER" id="PTHR43798">
    <property type="entry name" value="MONOACYLGLYCEROL LIPASE"/>
    <property type="match status" value="1"/>
</dbReference>
<feature type="domain" description="AB hydrolase-1" evidence="1">
    <location>
        <begin position="14"/>
        <end position="258"/>
    </location>
</feature>
<dbReference type="Pfam" id="PF00561">
    <property type="entry name" value="Abhydrolase_1"/>
    <property type="match status" value="1"/>
</dbReference>